<evidence type="ECO:0000313" key="1">
    <source>
        <dbReference type="EMBL" id="VAW89265.1"/>
    </source>
</evidence>
<name>A0A3B0Z740_9ZZZZ</name>
<proteinExistence type="predicted"/>
<dbReference type="EMBL" id="UOFQ01000129">
    <property type="protein sequence ID" value="VAW89265.1"/>
    <property type="molecule type" value="Genomic_DNA"/>
</dbReference>
<gene>
    <name evidence="1" type="ORF">MNBD_GAMMA17-1222</name>
</gene>
<dbReference type="AlphaFoldDB" id="A0A3B0Z740"/>
<dbReference type="Pfam" id="PF13689">
    <property type="entry name" value="DUF4154"/>
    <property type="match status" value="1"/>
</dbReference>
<protein>
    <recommendedName>
        <fullName evidence="2">Transmembrane protein</fullName>
    </recommendedName>
</protein>
<evidence type="ECO:0008006" key="2">
    <source>
        <dbReference type="Google" id="ProtNLM"/>
    </source>
</evidence>
<dbReference type="InterPro" id="IPR025293">
    <property type="entry name" value="YfiR/HmsC-like"/>
</dbReference>
<sequence>MHPLTLIDYAGSHSTSPPTPSPNARWPYLKLTLLIITLLFSSPALTTGFDTREYTLKAVFLERFTRFIDWPNDKSAGEKTTPFVIGIMGNPDFSALLREIYQNQKIQGKNVIVKDLDNVEMLQNTHLLFIANVSDSALKNVLKQTQNTSILTISDTEGFAERGIMINFFMSRKQKIRFEINEQAIKQSDLYISYKLLSVAKIVGANSK</sequence>
<reference evidence="1" key="1">
    <citation type="submission" date="2018-06" db="EMBL/GenBank/DDBJ databases">
        <authorList>
            <person name="Zhirakovskaya E."/>
        </authorList>
    </citation>
    <scope>NUCLEOTIDE SEQUENCE</scope>
</reference>
<organism evidence="1">
    <name type="scientific">hydrothermal vent metagenome</name>
    <dbReference type="NCBI Taxonomy" id="652676"/>
    <lineage>
        <taxon>unclassified sequences</taxon>
        <taxon>metagenomes</taxon>
        <taxon>ecological metagenomes</taxon>
    </lineage>
</organism>
<accession>A0A3B0Z740</accession>